<dbReference type="InterPro" id="IPR011009">
    <property type="entry name" value="Kinase-like_dom_sf"/>
</dbReference>
<dbReference type="InterPro" id="IPR017441">
    <property type="entry name" value="Protein_kinase_ATP_BS"/>
</dbReference>
<feature type="domain" description="Protein kinase" evidence="6">
    <location>
        <begin position="220"/>
        <end position="477"/>
    </location>
</feature>
<evidence type="ECO:0000313" key="8">
    <source>
        <dbReference type="Proteomes" id="UP000179807"/>
    </source>
</evidence>
<dbReference type="InterPro" id="IPR051681">
    <property type="entry name" value="Ser/Thr_Kinases-Pseudokinases"/>
</dbReference>
<dbReference type="Proteomes" id="UP000179807">
    <property type="component" value="Unassembled WGS sequence"/>
</dbReference>
<keyword evidence="7" id="KW-0808">Transferase</keyword>
<sequence length="1127" mass="126997">MSLLSISFTDRVQEIKVELTALLSSYKTVFIHRAKTACLCTDLFQVQKGRALQINRESVTPKEDEIFREILQLITKLKQLFVELSENNYIKCILEKPVFYVKDQLNSFRKEFNRLTLAIQLLKTEPCPINEHQLKIDEHADINEIINRIEIVCKSPTLANDQKNKLIEKSKLYNQVLQKMEEEEEKNKQKLHELRRVLTENEITERLKKFQKYEININDYEMQRRIGSGGFAEVYLGYHKASGKVVAIKKLHSQTFDTHAFEMFTREVEIAASMNHFAVLSFAGVSLKPPFCILTDFMSGGCLFTRLHKGPMLDPTKLTITALGVACGMQYIHDKGMLHRDLKSLNILLDADDYPKICDFGMSRNRPDDLSLMTSGVGTSQWMAPEVIGSKPYDQKADVYSFGVMLWELLTKDVPFHGLKEVQVAMAVLNQDRRPLIPQSCPPKLGKLIKICWDRDPEKRPDFKTIAKAFQSGGIAFPGTNSDKVKAYIDQFMEHIQQVDKFDPKDASKESANSLAADLKSVTNADQALAKLKQIVDINPWAQHILSTEIIEKILELAKDCNETQLAFNLVLAIDPILKNNKLLKKFIELNGQQVILDLFLKFGATSMVKIIEILSTLIQEKGMIFTVDHLAKLSPFLVASELNVRKLTTNLILLIIDHSKYDDKSSLNVIVANVLANVIPEAMPLLLESTLALLKKLLELQQPFDTIIRSEGPLYAFALTTHKDTSVRLQALQIMNKMLLKSVPHPKTVALVFDSFYNLVDQNKDNSEILFESLITVGTLLKASCCFKEAVSHPDITAAFEICIKNDKKKVVLYALKLCFAFLSNDLSFHEFSTLTPVLIKSLEIPSNQIREISAYCLTITIHKQSEINNTYNTFSPYSPSDEVDTNTKNILENFIKSSLQSQSNSLIIATLRLCGVLSTSRSGVNLLKMTNSPKRIKEILVSSEDKEVIKLAIMFIASYSAISPTSKSAISCIHKFFQLMKNPDFEPFPLIAIANLTLNPVAAEQCVEHLSTLADLLSSDDKGTVGRAFTAIHRIMDTPEACKNISDINVVKKIVEKTTPFWTGQFAKFSFDIIESIASLPQIGKEAILNSTFEEFVSSHIDSIQLTDPIRPLLTRIITRVGIAV</sequence>
<evidence type="ECO:0000313" key="7">
    <source>
        <dbReference type="EMBL" id="OHT02855.1"/>
    </source>
</evidence>
<dbReference type="RefSeq" id="XP_068355991.1">
    <property type="nucleotide sequence ID" value="XM_068493366.1"/>
</dbReference>
<protein>
    <submittedName>
        <fullName evidence="7">TKL family protein kinase</fullName>
    </submittedName>
</protein>
<feature type="binding site" evidence="4">
    <location>
        <position position="250"/>
    </location>
    <ligand>
        <name>ATP</name>
        <dbReference type="ChEBI" id="CHEBI:30616"/>
    </ligand>
</feature>
<proteinExistence type="predicted"/>
<feature type="coiled-coil region" evidence="5">
    <location>
        <begin position="163"/>
        <end position="201"/>
    </location>
</feature>
<organism evidence="7 8">
    <name type="scientific">Tritrichomonas foetus</name>
    <dbReference type="NCBI Taxonomy" id="1144522"/>
    <lineage>
        <taxon>Eukaryota</taxon>
        <taxon>Metamonada</taxon>
        <taxon>Parabasalia</taxon>
        <taxon>Tritrichomonadida</taxon>
        <taxon>Tritrichomonadidae</taxon>
        <taxon>Tritrichomonas</taxon>
    </lineage>
</organism>
<dbReference type="AlphaFoldDB" id="A0A1J4JUM5"/>
<evidence type="ECO:0000256" key="5">
    <source>
        <dbReference type="SAM" id="Coils"/>
    </source>
</evidence>
<keyword evidence="3 4" id="KW-0067">ATP-binding</keyword>
<dbReference type="InterPro" id="IPR000719">
    <property type="entry name" value="Prot_kinase_dom"/>
</dbReference>
<dbReference type="VEuPathDB" id="TrichDB:TRFO_06887"/>
<keyword evidence="2 4" id="KW-0547">Nucleotide-binding</keyword>
<keyword evidence="1" id="KW-0723">Serine/threonine-protein kinase</keyword>
<dbReference type="OrthoDB" id="339325at2759"/>
<name>A0A1J4JUM5_9EUKA</name>
<evidence type="ECO:0000256" key="4">
    <source>
        <dbReference type="PROSITE-ProRule" id="PRU10141"/>
    </source>
</evidence>
<dbReference type="InterPro" id="IPR008271">
    <property type="entry name" value="Ser/Thr_kinase_AS"/>
</dbReference>
<dbReference type="InterPro" id="IPR001245">
    <property type="entry name" value="Ser-Thr/Tyr_kinase_cat_dom"/>
</dbReference>
<keyword evidence="8" id="KW-1185">Reference proteome</keyword>
<dbReference type="CDD" id="cd13999">
    <property type="entry name" value="STKc_MAP3K-like"/>
    <property type="match status" value="1"/>
</dbReference>
<dbReference type="Pfam" id="PF07714">
    <property type="entry name" value="PK_Tyr_Ser-Thr"/>
    <property type="match status" value="1"/>
</dbReference>
<dbReference type="SUPFAM" id="SSF56112">
    <property type="entry name" value="Protein kinase-like (PK-like)"/>
    <property type="match status" value="1"/>
</dbReference>
<dbReference type="PROSITE" id="PS00108">
    <property type="entry name" value="PROTEIN_KINASE_ST"/>
    <property type="match status" value="1"/>
</dbReference>
<dbReference type="EMBL" id="MLAK01000849">
    <property type="protein sequence ID" value="OHT02855.1"/>
    <property type="molecule type" value="Genomic_DNA"/>
</dbReference>
<dbReference type="Gene3D" id="1.10.510.10">
    <property type="entry name" value="Transferase(Phosphotransferase) domain 1"/>
    <property type="match status" value="1"/>
</dbReference>
<evidence type="ECO:0000259" key="6">
    <source>
        <dbReference type="PROSITE" id="PS50011"/>
    </source>
</evidence>
<keyword evidence="5" id="KW-0175">Coiled coil</keyword>
<accession>A0A1J4JUM5</accession>
<evidence type="ECO:0000256" key="1">
    <source>
        <dbReference type="ARBA" id="ARBA00022527"/>
    </source>
</evidence>
<evidence type="ECO:0000256" key="3">
    <source>
        <dbReference type="ARBA" id="ARBA00022840"/>
    </source>
</evidence>
<dbReference type="SMART" id="SM00220">
    <property type="entry name" value="S_TKc"/>
    <property type="match status" value="1"/>
</dbReference>
<dbReference type="PANTHER" id="PTHR44329:SF214">
    <property type="entry name" value="PROTEIN KINASE DOMAIN-CONTAINING PROTEIN"/>
    <property type="match status" value="1"/>
</dbReference>
<dbReference type="InterPro" id="IPR016024">
    <property type="entry name" value="ARM-type_fold"/>
</dbReference>
<dbReference type="InterPro" id="IPR011989">
    <property type="entry name" value="ARM-like"/>
</dbReference>
<dbReference type="GeneID" id="94828070"/>
<dbReference type="SUPFAM" id="SSF48371">
    <property type="entry name" value="ARM repeat"/>
    <property type="match status" value="2"/>
</dbReference>
<dbReference type="PANTHER" id="PTHR44329">
    <property type="entry name" value="SERINE/THREONINE-PROTEIN KINASE TNNI3K-RELATED"/>
    <property type="match status" value="1"/>
</dbReference>
<comment type="caution">
    <text evidence="7">The sequence shown here is derived from an EMBL/GenBank/DDBJ whole genome shotgun (WGS) entry which is preliminary data.</text>
</comment>
<evidence type="ECO:0000256" key="2">
    <source>
        <dbReference type="ARBA" id="ARBA00022741"/>
    </source>
</evidence>
<dbReference type="PRINTS" id="PR00109">
    <property type="entry name" value="TYRKINASE"/>
</dbReference>
<dbReference type="PROSITE" id="PS50011">
    <property type="entry name" value="PROTEIN_KINASE_DOM"/>
    <property type="match status" value="1"/>
</dbReference>
<dbReference type="GO" id="GO:0004674">
    <property type="term" value="F:protein serine/threonine kinase activity"/>
    <property type="evidence" value="ECO:0007669"/>
    <property type="project" value="UniProtKB-KW"/>
</dbReference>
<dbReference type="GO" id="GO:0005524">
    <property type="term" value="F:ATP binding"/>
    <property type="evidence" value="ECO:0007669"/>
    <property type="project" value="UniProtKB-UniRule"/>
</dbReference>
<keyword evidence="7" id="KW-0418">Kinase</keyword>
<gene>
    <name evidence="7" type="ORF">TRFO_06887</name>
</gene>
<dbReference type="Gene3D" id="1.25.10.10">
    <property type="entry name" value="Leucine-rich Repeat Variant"/>
    <property type="match status" value="1"/>
</dbReference>
<reference evidence="7" key="1">
    <citation type="submission" date="2016-10" db="EMBL/GenBank/DDBJ databases">
        <authorList>
            <person name="Benchimol M."/>
            <person name="Almeida L.G."/>
            <person name="Vasconcelos A.T."/>
            <person name="Perreira-Neves A."/>
            <person name="Rosa I.A."/>
            <person name="Tasca T."/>
            <person name="Bogo M.R."/>
            <person name="de Souza W."/>
        </authorList>
    </citation>
    <scope>NUCLEOTIDE SEQUENCE [LARGE SCALE GENOMIC DNA]</scope>
    <source>
        <strain evidence="7">K</strain>
    </source>
</reference>
<dbReference type="PROSITE" id="PS00107">
    <property type="entry name" value="PROTEIN_KINASE_ATP"/>
    <property type="match status" value="1"/>
</dbReference>